<protein>
    <recommendedName>
        <fullName evidence="3">Histone acetyltransferase type B catalytic subunit</fullName>
        <ecNumber evidence="2">2.3.1.48</ecNumber>
    </recommendedName>
</protein>
<organism evidence="8 9">
    <name type="scientific">Olpidium bornovanus</name>
    <dbReference type="NCBI Taxonomy" id="278681"/>
    <lineage>
        <taxon>Eukaryota</taxon>
        <taxon>Fungi</taxon>
        <taxon>Fungi incertae sedis</taxon>
        <taxon>Olpidiomycota</taxon>
        <taxon>Olpidiomycotina</taxon>
        <taxon>Olpidiomycetes</taxon>
        <taxon>Olpidiales</taxon>
        <taxon>Olpidiaceae</taxon>
        <taxon>Olpidium</taxon>
    </lineage>
</organism>
<dbReference type="Proteomes" id="UP000673691">
    <property type="component" value="Unassembled WGS sequence"/>
</dbReference>
<evidence type="ECO:0000313" key="9">
    <source>
        <dbReference type="Proteomes" id="UP000673691"/>
    </source>
</evidence>
<evidence type="ECO:0000256" key="4">
    <source>
        <dbReference type="ARBA" id="ARBA00022679"/>
    </source>
</evidence>
<evidence type="ECO:0000256" key="1">
    <source>
        <dbReference type="ARBA" id="ARBA00010543"/>
    </source>
</evidence>
<evidence type="ECO:0000256" key="2">
    <source>
        <dbReference type="ARBA" id="ARBA00013184"/>
    </source>
</evidence>
<comment type="catalytic activity">
    <reaction evidence="6">
        <text>L-lysyl-[protein] + acetyl-CoA = N(6)-acetyl-L-lysyl-[protein] + CoA + H(+)</text>
        <dbReference type="Rhea" id="RHEA:45948"/>
        <dbReference type="Rhea" id="RHEA-COMP:9752"/>
        <dbReference type="Rhea" id="RHEA-COMP:10731"/>
        <dbReference type="ChEBI" id="CHEBI:15378"/>
        <dbReference type="ChEBI" id="CHEBI:29969"/>
        <dbReference type="ChEBI" id="CHEBI:57287"/>
        <dbReference type="ChEBI" id="CHEBI:57288"/>
        <dbReference type="ChEBI" id="CHEBI:61930"/>
        <dbReference type="EC" id="2.3.1.48"/>
    </reaction>
</comment>
<dbReference type="AlphaFoldDB" id="A0A8H8DMF9"/>
<name>A0A8H8DMF9_9FUNG</name>
<dbReference type="EMBL" id="JAEFCI010000216">
    <property type="protein sequence ID" value="KAG5463701.1"/>
    <property type="molecule type" value="Genomic_DNA"/>
</dbReference>
<reference evidence="8 9" key="1">
    <citation type="journal article" name="Sci. Rep.">
        <title>Genome-scale phylogenetic analyses confirm Olpidium as the closest living zoosporic fungus to the non-flagellated, terrestrial fungi.</title>
        <authorList>
            <person name="Chang Y."/>
            <person name="Rochon D."/>
            <person name="Sekimoto S."/>
            <person name="Wang Y."/>
            <person name="Chovatia M."/>
            <person name="Sandor L."/>
            <person name="Salamov A."/>
            <person name="Grigoriev I.V."/>
            <person name="Stajich J.E."/>
            <person name="Spatafora J.W."/>
        </authorList>
    </citation>
    <scope>NUCLEOTIDE SEQUENCE [LARGE SCALE GENOMIC DNA]</scope>
    <source>
        <strain evidence="8">S191</strain>
    </source>
</reference>
<evidence type="ECO:0000313" key="8">
    <source>
        <dbReference type="EMBL" id="KAG5463701.1"/>
    </source>
</evidence>
<keyword evidence="4 8" id="KW-0808">Transferase</keyword>
<evidence type="ECO:0000259" key="7">
    <source>
        <dbReference type="Pfam" id="PF10394"/>
    </source>
</evidence>
<dbReference type="InterPro" id="IPR017380">
    <property type="entry name" value="Hist_AcTrfase_B-typ_cat-su"/>
</dbReference>
<comment type="caution">
    <text evidence="8">The sequence shown here is derived from an EMBL/GenBank/DDBJ whole genome shotgun (WGS) entry which is preliminary data.</text>
</comment>
<keyword evidence="5" id="KW-0012">Acyltransferase</keyword>
<dbReference type="InterPro" id="IPR019467">
    <property type="entry name" value="Hat1_N"/>
</dbReference>
<feature type="domain" description="Histone acetyl transferase HAT1 N-terminal" evidence="7">
    <location>
        <begin position="55"/>
        <end position="206"/>
    </location>
</feature>
<proteinExistence type="inferred from homology"/>
<dbReference type="PANTHER" id="PTHR12046">
    <property type="entry name" value="HISTONE ACETYLTRANSFERASE TYPE B CATALYTIC SUBUNIT"/>
    <property type="match status" value="1"/>
</dbReference>
<evidence type="ECO:0000256" key="6">
    <source>
        <dbReference type="ARBA" id="ARBA00048017"/>
    </source>
</evidence>
<dbReference type="OrthoDB" id="10253098at2759"/>
<gene>
    <name evidence="8" type="ORF">BJ554DRAFT_4930</name>
</gene>
<dbReference type="InterPro" id="IPR037113">
    <property type="entry name" value="Hat1_N_sf"/>
</dbReference>
<dbReference type="Pfam" id="PF10394">
    <property type="entry name" value="Hat1_N"/>
    <property type="match status" value="1"/>
</dbReference>
<evidence type="ECO:0000256" key="3">
    <source>
        <dbReference type="ARBA" id="ARBA00021268"/>
    </source>
</evidence>
<dbReference type="InterPro" id="IPR016181">
    <property type="entry name" value="Acyl_CoA_acyltransferase"/>
</dbReference>
<dbReference type="GO" id="GO:0004402">
    <property type="term" value="F:histone acetyltransferase activity"/>
    <property type="evidence" value="ECO:0007669"/>
    <property type="project" value="InterPro"/>
</dbReference>
<accession>A0A8H8DMF9</accession>
<dbReference type="GO" id="GO:0005634">
    <property type="term" value="C:nucleus"/>
    <property type="evidence" value="ECO:0007669"/>
    <property type="project" value="InterPro"/>
</dbReference>
<dbReference type="GO" id="GO:0031509">
    <property type="term" value="P:subtelomeric heterochromatin formation"/>
    <property type="evidence" value="ECO:0007669"/>
    <property type="project" value="InterPro"/>
</dbReference>
<evidence type="ECO:0000256" key="5">
    <source>
        <dbReference type="ARBA" id="ARBA00023315"/>
    </source>
</evidence>
<dbReference type="SUPFAM" id="SSF55729">
    <property type="entry name" value="Acyl-CoA N-acyltransferases (Nat)"/>
    <property type="match status" value="1"/>
</dbReference>
<comment type="similarity">
    <text evidence="1">Belongs to the HAT1 family.</text>
</comment>
<dbReference type="GO" id="GO:0000781">
    <property type="term" value="C:chromosome, telomeric region"/>
    <property type="evidence" value="ECO:0007669"/>
    <property type="project" value="GOC"/>
</dbReference>
<dbReference type="Gene3D" id="3.90.360.10">
    <property type="entry name" value="Histone acetyl transferase 1 (HAT1), N-terminal domain"/>
    <property type="match status" value="1"/>
</dbReference>
<sequence length="222" mass="25240">MVASCNDWVSDSNAAFVLSLARTHARTHTPPGIGNLSDAPFYTFDRPVRPARDQGDEGEDRNAAAATFPPEFTYPLFAEERLFGYQAPRIDLQFASGSLVPYYSFTYRRAVPEAEGKPDDVVGELRKWLPEDDVEFTDHDLFMARAALDHATFRPLGDKVHEYRTKAGDGDGGDDVVYEIHKSSFDDPQFAKYFRRAQIFNIFFIEGATFLDEDDRWEIMTM</sequence>
<dbReference type="EC" id="2.3.1.48" evidence="2"/>
<keyword evidence="9" id="KW-1185">Reference proteome</keyword>